<comment type="caution">
    <text evidence="4">The sequence shown here is derived from an EMBL/GenBank/DDBJ whole genome shotgun (WGS) entry which is preliminary data.</text>
</comment>
<dbReference type="PIRSF" id="PIRSF005063">
    <property type="entry name" value="UCP005063_CBS_MJ1232"/>
    <property type="match status" value="1"/>
</dbReference>
<dbReference type="SMART" id="SM00116">
    <property type="entry name" value="CBS"/>
    <property type="match status" value="2"/>
</dbReference>
<evidence type="ECO:0000313" key="5">
    <source>
        <dbReference type="Proteomes" id="UP000185744"/>
    </source>
</evidence>
<dbReference type="STRING" id="1903181.BTN85_0572"/>
<evidence type="ECO:0000256" key="1">
    <source>
        <dbReference type="ARBA" id="ARBA00022737"/>
    </source>
</evidence>
<dbReference type="InterPro" id="IPR005104">
    <property type="entry name" value="WHTH_HrcA_DNA-bd"/>
</dbReference>
<dbReference type="InterPro" id="IPR016436">
    <property type="entry name" value="UCP005063_CBS"/>
</dbReference>
<dbReference type="InterPro" id="IPR036390">
    <property type="entry name" value="WH_DNA-bd_sf"/>
</dbReference>
<evidence type="ECO:0000313" key="4">
    <source>
        <dbReference type="EMBL" id="OKY78087.1"/>
    </source>
</evidence>
<keyword evidence="5" id="KW-1185">Reference proteome</keyword>
<dbReference type="Pfam" id="PF00571">
    <property type="entry name" value="CBS"/>
    <property type="match status" value="2"/>
</dbReference>
<dbReference type="EMBL" id="MSDW01000001">
    <property type="protein sequence ID" value="OKY78087.1"/>
    <property type="molecule type" value="Genomic_DNA"/>
</dbReference>
<proteinExistence type="predicted"/>
<dbReference type="Gene3D" id="3.10.580.10">
    <property type="entry name" value="CBS-domain"/>
    <property type="match status" value="2"/>
</dbReference>
<dbReference type="PROSITE" id="PS51371">
    <property type="entry name" value="CBS"/>
    <property type="match status" value="2"/>
</dbReference>
<keyword evidence="2" id="KW-0129">CBS domain</keyword>
<dbReference type="GO" id="GO:0003677">
    <property type="term" value="F:DNA binding"/>
    <property type="evidence" value="ECO:0007669"/>
    <property type="project" value="InterPro"/>
</dbReference>
<dbReference type="InterPro" id="IPR046342">
    <property type="entry name" value="CBS_dom_sf"/>
</dbReference>
<dbReference type="GO" id="GO:0006355">
    <property type="term" value="P:regulation of DNA-templated transcription"/>
    <property type="evidence" value="ECO:0007669"/>
    <property type="project" value="InterPro"/>
</dbReference>
<keyword evidence="1" id="KW-0677">Repeat</keyword>
<dbReference type="InParanoid" id="A0A1Q6DUS4"/>
<evidence type="ECO:0000259" key="3">
    <source>
        <dbReference type="PROSITE" id="PS51371"/>
    </source>
</evidence>
<name>A0A1Q6DUS4_METT1</name>
<feature type="domain" description="CBS" evidence="3">
    <location>
        <begin position="187"/>
        <end position="244"/>
    </location>
</feature>
<sequence length="302" mass="33403">MNKDLLNGDKKMELTPAQKEILNTLINLFQEEGKAVKGEKVADSIGRNPGTIRNQMQSLKALELIEGVPGPKGGYKPTSDAYRALDLTSFEEGEPVQIYKKEEEVEGASAMEIDLTTLPQPDVCKASIRILGDIRNFEEGEKITIGPTPVNKMLLKGVVDGRDDIGNKLIIKISEIHSVPKIPVMEISSTELVTLSPDDTIQDATEVLLDENIRGAPVESDKEIKGMFTLTDLAKAVREGNFGSKVEDVMTPNAYSIKSDMNLIDAMSKMDEYDVSRLLIEEDEEYVGIITRTDILKRLCPY</sequence>
<feature type="domain" description="CBS" evidence="3">
    <location>
        <begin position="250"/>
        <end position="302"/>
    </location>
</feature>
<dbReference type="Gene3D" id="1.10.10.10">
    <property type="entry name" value="Winged helix-like DNA-binding domain superfamily/Winged helix DNA-binding domain"/>
    <property type="match status" value="1"/>
</dbReference>
<dbReference type="SUPFAM" id="SSF46785">
    <property type="entry name" value="Winged helix' DNA-binding domain"/>
    <property type="match status" value="1"/>
</dbReference>
<dbReference type="InterPro" id="IPR036388">
    <property type="entry name" value="WH-like_DNA-bd_sf"/>
</dbReference>
<dbReference type="Pfam" id="PF03444">
    <property type="entry name" value="WHD_HrcA"/>
    <property type="match status" value="1"/>
</dbReference>
<dbReference type="PANTHER" id="PTHR48108:SF23">
    <property type="entry name" value="CBS DOMAIN-CONTAINING PROTEIN"/>
    <property type="match status" value="1"/>
</dbReference>
<dbReference type="InterPro" id="IPR000644">
    <property type="entry name" value="CBS_dom"/>
</dbReference>
<reference evidence="4" key="1">
    <citation type="submission" date="2016-12" db="EMBL/GenBank/DDBJ databases">
        <title>Discovery of methanogenic haloarchaea.</title>
        <authorList>
            <person name="Sorokin D.Y."/>
            <person name="Makarova K.S."/>
            <person name="Abbas B."/>
            <person name="Ferrer M."/>
            <person name="Golyshin P.N."/>
        </authorList>
    </citation>
    <scope>NUCLEOTIDE SEQUENCE [LARGE SCALE GENOMIC DNA]</scope>
    <source>
        <strain evidence="4">HMET1</strain>
    </source>
</reference>
<dbReference type="InterPro" id="IPR051462">
    <property type="entry name" value="CBS_domain-containing"/>
</dbReference>
<dbReference type="SUPFAM" id="SSF54631">
    <property type="entry name" value="CBS-domain pair"/>
    <property type="match status" value="1"/>
</dbReference>
<dbReference type="PANTHER" id="PTHR48108">
    <property type="entry name" value="CBS DOMAIN-CONTAINING PROTEIN CBSX2, CHLOROPLASTIC"/>
    <property type="match status" value="1"/>
</dbReference>
<organism evidence="4 5">
    <name type="scientific">Methanohalarchaeum thermophilum</name>
    <dbReference type="NCBI Taxonomy" id="1903181"/>
    <lineage>
        <taxon>Archaea</taxon>
        <taxon>Methanobacteriati</taxon>
        <taxon>Methanobacteriota</taxon>
        <taxon>Methanonatronarchaeia</taxon>
        <taxon>Methanonatronarchaeales</taxon>
        <taxon>Methanonatronarchaeaceae</taxon>
        <taxon>Candidatus Methanohalarchaeum</taxon>
    </lineage>
</organism>
<protein>
    <submittedName>
        <fullName evidence="4">Transcriptional regulator containing C-terminal CBS domain</fullName>
    </submittedName>
</protein>
<gene>
    <name evidence="4" type="ORF">BTN85_0572</name>
</gene>
<evidence type="ECO:0000256" key="2">
    <source>
        <dbReference type="PROSITE-ProRule" id="PRU00703"/>
    </source>
</evidence>
<dbReference type="AlphaFoldDB" id="A0A1Q6DUS4"/>
<accession>A0A1Q6DUS4</accession>
<dbReference type="Proteomes" id="UP000185744">
    <property type="component" value="Unassembled WGS sequence"/>
</dbReference>